<protein>
    <recommendedName>
        <fullName evidence="8">Transcription factor domain-containing protein</fullName>
    </recommendedName>
</protein>
<accession>A0A5N5WYF3</accession>
<sequence>MVGLLGIIADMPLLEKAVKTVYSTPSQQSSHTPTHAKALVLSFVAFCSSADCREQMPYPIDGDRYALEAEYSLSAFEDQAHGIEHLQILLLLVTMRLFETPSNCCTRDEETAFLNLFWNSFQIDIDLSFRTGTPALILPETLVLSSSDMAKSLTVYLSRLLPAPTSRICRTDLCLYHIKLSLIKSRVYSMLYAPLALEKSGIETLRTIRVLDDELENWRLSISRARRPTLQMSKLAAHSSADLGLLWINLHYHHVLGCIHQVVSRCQMRLEGTESTKGAFRSSLNLSVQASVSSLGLVLATRTTLNRERFWYAS</sequence>
<organism evidence="6 7">
    <name type="scientific">Aspergillus leporis</name>
    <dbReference type="NCBI Taxonomy" id="41062"/>
    <lineage>
        <taxon>Eukaryota</taxon>
        <taxon>Fungi</taxon>
        <taxon>Dikarya</taxon>
        <taxon>Ascomycota</taxon>
        <taxon>Pezizomycotina</taxon>
        <taxon>Eurotiomycetes</taxon>
        <taxon>Eurotiomycetidae</taxon>
        <taxon>Eurotiales</taxon>
        <taxon>Aspergillaceae</taxon>
        <taxon>Aspergillus</taxon>
        <taxon>Aspergillus subgen. Circumdati</taxon>
    </lineage>
</organism>
<evidence type="ECO:0000256" key="1">
    <source>
        <dbReference type="ARBA" id="ARBA00004123"/>
    </source>
</evidence>
<proteinExistence type="predicted"/>
<keyword evidence="3" id="KW-0238">DNA-binding</keyword>
<reference evidence="6 7" key="1">
    <citation type="submission" date="2019-04" db="EMBL/GenBank/DDBJ databases">
        <title>Friends and foes A comparative genomics study of 23 Aspergillus species from section Flavi.</title>
        <authorList>
            <consortium name="DOE Joint Genome Institute"/>
            <person name="Kjaerbolling I."/>
            <person name="Vesth T."/>
            <person name="Frisvad J.C."/>
            <person name="Nybo J.L."/>
            <person name="Theobald S."/>
            <person name="Kildgaard S."/>
            <person name="Isbrandt T."/>
            <person name="Kuo A."/>
            <person name="Sato A."/>
            <person name="Lyhne E.K."/>
            <person name="Kogle M.E."/>
            <person name="Wiebenga A."/>
            <person name="Kun R.S."/>
            <person name="Lubbers R.J."/>
            <person name="Makela M.R."/>
            <person name="Barry K."/>
            <person name="Chovatia M."/>
            <person name="Clum A."/>
            <person name="Daum C."/>
            <person name="Haridas S."/>
            <person name="He G."/>
            <person name="LaButti K."/>
            <person name="Lipzen A."/>
            <person name="Mondo S."/>
            <person name="Riley R."/>
            <person name="Salamov A."/>
            <person name="Simmons B.A."/>
            <person name="Magnuson J.K."/>
            <person name="Henrissat B."/>
            <person name="Mortensen U.H."/>
            <person name="Larsen T.O."/>
            <person name="Devries R.P."/>
            <person name="Grigoriev I.V."/>
            <person name="Machida M."/>
            <person name="Baker S.E."/>
            <person name="Andersen M.R."/>
        </authorList>
    </citation>
    <scope>NUCLEOTIDE SEQUENCE [LARGE SCALE GENOMIC DNA]</scope>
    <source>
        <strain evidence="6 7">CBS 151.66</strain>
    </source>
</reference>
<keyword evidence="7" id="KW-1185">Reference proteome</keyword>
<dbReference type="OrthoDB" id="4116913at2759"/>
<name>A0A5N5WYF3_9EURO</name>
<dbReference type="EMBL" id="ML732252">
    <property type="protein sequence ID" value="KAB8072244.1"/>
    <property type="molecule type" value="Genomic_DNA"/>
</dbReference>
<comment type="subcellular location">
    <subcellularLocation>
        <location evidence="1">Nucleus</location>
    </subcellularLocation>
</comment>
<evidence type="ECO:0000256" key="2">
    <source>
        <dbReference type="ARBA" id="ARBA00023015"/>
    </source>
</evidence>
<evidence type="ECO:0000256" key="4">
    <source>
        <dbReference type="ARBA" id="ARBA00023163"/>
    </source>
</evidence>
<evidence type="ECO:0000313" key="6">
    <source>
        <dbReference type="EMBL" id="KAB8072244.1"/>
    </source>
</evidence>
<evidence type="ECO:0000313" key="7">
    <source>
        <dbReference type="Proteomes" id="UP000326565"/>
    </source>
</evidence>
<dbReference type="GO" id="GO:0003677">
    <property type="term" value="F:DNA binding"/>
    <property type="evidence" value="ECO:0007669"/>
    <property type="project" value="UniProtKB-KW"/>
</dbReference>
<dbReference type="GO" id="GO:0005634">
    <property type="term" value="C:nucleus"/>
    <property type="evidence" value="ECO:0007669"/>
    <property type="project" value="UniProtKB-SubCell"/>
</dbReference>
<keyword evidence="5" id="KW-0539">Nucleus</keyword>
<dbReference type="GO" id="GO:0003700">
    <property type="term" value="F:DNA-binding transcription factor activity"/>
    <property type="evidence" value="ECO:0007669"/>
    <property type="project" value="InterPro"/>
</dbReference>
<dbReference type="InterPro" id="IPR050987">
    <property type="entry name" value="AtrR-like"/>
</dbReference>
<dbReference type="AlphaFoldDB" id="A0A5N5WYF3"/>
<keyword evidence="2" id="KW-0805">Transcription regulation</keyword>
<keyword evidence="4" id="KW-0804">Transcription</keyword>
<dbReference type="PANTHER" id="PTHR46910">
    <property type="entry name" value="TRANSCRIPTION FACTOR PDR1"/>
    <property type="match status" value="1"/>
</dbReference>
<gene>
    <name evidence="6" type="ORF">BDV29DRAFT_196974</name>
</gene>
<evidence type="ECO:0000256" key="5">
    <source>
        <dbReference type="ARBA" id="ARBA00023242"/>
    </source>
</evidence>
<dbReference type="Proteomes" id="UP000326565">
    <property type="component" value="Unassembled WGS sequence"/>
</dbReference>
<dbReference type="CDD" id="cd12148">
    <property type="entry name" value="fungal_TF_MHR"/>
    <property type="match status" value="1"/>
</dbReference>
<evidence type="ECO:0000256" key="3">
    <source>
        <dbReference type="ARBA" id="ARBA00023125"/>
    </source>
</evidence>
<evidence type="ECO:0008006" key="8">
    <source>
        <dbReference type="Google" id="ProtNLM"/>
    </source>
</evidence>
<dbReference type="PANTHER" id="PTHR46910:SF37">
    <property type="entry name" value="ZN(II)2CYS6 TRANSCRIPTION FACTOR (EUROFUNG)"/>
    <property type="match status" value="1"/>
</dbReference>